<comment type="caution">
    <text evidence="1">The sequence shown here is derived from an EMBL/GenBank/DDBJ whole genome shotgun (WGS) entry which is preliminary data.</text>
</comment>
<name>A0AB34AJ44_STAUR</name>
<keyword evidence="2" id="KW-1185">Reference proteome</keyword>
<proteinExistence type="predicted"/>
<protein>
    <submittedName>
        <fullName evidence="1">Uncharacterized protein</fullName>
    </submittedName>
</protein>
<gene>
    <name evidence="1" type="ORF">SCO02_15250</name>
</gene>
<dbReference type="Proteomes" id="UP000321839">
    <property type="component" value="Unassembled WGS sequence"/>
</dbReference>
<organism evidence="1 2">
    <name type="scientific">Staphylococcus ureilyticus</name>
    <name type="common">Staphylococcus cohnii subsp. urealyticus</name>
    <dbReference type="NCBI Taxonomy" id="94138"/>
    <lineage>
        <taxon>Bacteria</taxon>
        <taxon>Bacillati</taxon>
        <taxon>Bacillota</taxon>
        <taxon>Bacilli</taxon>
        <taxon>Bacillales</taxon>
        <taxon>Staphylococcaceae</taxon>
        <taxon>Staphylococcus</taxon>
        <taxon>Staphylococcus cohnii species complex</taxon>
    </lineage>
</organism>
<evidence type="ECO:0000313" key="1">
    <source>
        <dbReference type="EMBL" id="GEQ03084.1"/>
    </source>
</evidence>
<evidence type="ECO:0000313" key="2">
    <source>
        <dbReference type="Proteomes" id="UP000321839"/>
    </source>
</evidence>
<reference evidence="1 2" key="1">
    <citation type="submission" date="2019-07" db="EMBL/GenBank/DDBJ databases">
        <title>Whole genome shotgun sequence of Staphylococcus cohnii subsp. urealyticus NBRC 109766.</title>
        <authorList>
            <person name="Hosoyama A."/>
            <person name="Uohara A."/>
            <person name="Ohji S."/>
            <person name="Ichikawa N."/>
        </authorList>
    </citation>
    <scope>NUCLEOTIDE SEQUENCE [LARGE SCALE GENOMIC DNA]</scope>
    <source>
        <strain evidence="1 2">NBRC 109766</strain>
    </source>
</reference>
<dbReference type="EMBL" id="BKAW01000007">
    <property type="protein sequence ID" value="GEQ03084.1"/>
    <property type="molecule type" value="Genomic_DNA"/>
</dbReference>
<accession>A0AB34AJ44</accession>
<sequence length="57" mass="7149">MPFKFISLIFIKIYIFEIACQLRLRFKNKNVNFYMIRIDVFKYYNPNYFFADGKNEY</sequence>
<dbReference type="AlphaFoldDB" id="A0AB34AJ44"/>